<proteinExistence type="predicted"/>
<reference evidence="3" key="1">
    <citation type="journal article" date="2014" name="Science">
        <title>Ancient hybridizations among the ancestral genomes of bread wheat.</title>
        <authorList>
            <consortium name="International Wheat Genome Sequencing Consortium,"/>
            <person name="Marcussen T."/>
            <person name="Sandve S.R."/>
            <person name="Heier L."/>
            <person name="Spannagl M."/>
            <person name="Pfeifer M."/>
            <person name="Jakobsen K.S."/>
            <person name="Wulff B.B."/>
            <person name="Steuernagel B."/>
            <person name="Mayer K.F."/>
            <person name="Olsen O.A."/>
        </authorList>
    </citation>
    <scope>NUCLEOTIDE SEQUENCE [LARGE SCALE GENOMIC DNA]</scope>
    <source>
        <strain evidence="3">cv. AL8/78</strain>
    </source>
</reference>
<dbReference type="Proteomes" id="UP000015105">
    <property type="component" value="Chromosome 4D"/>
</dbReference>
<reference evidence="2" key="4">
    <citation type="submission" date="2019-03" db="UniProtKB">
        <authorList>
            <consortium name="EnsemblPlants"/>
        </authorList>
    </citation>
    <scope>IDENTIFICATION</scope>
</reference>
<dbReference type="EnsemblPlants" id="AET4Gv20290600.19">
    <property type="protein sequence ID" value="AET4Gv20290600.19"/>
    <property type="gene ID" value="AET4Gv20290600"/>
</dbReference>
<reference evidence="2" key="3">
    <citation type="journal article" date="2017" name="Nature">
        <title>Genome sequence of the progenitor of the wheat D genome Aegilops tauschii.</title>
        <authorList>
            <person name="Luo M.C."/>
            <person name="Gu Y.Q."/>
            <person name="Puiu D."/>
            <person name="Wang H."/>
            <person name="Twardziok S.O."/>
            <person name="Deal K.R."/>
            <person name="Huo N."/>
            <person name="Zhu T."/>
            <person name="Wang L."/>
            <person name="Wang Y."/>
            <person name="McGuire P.E."/>
            <person name="Liu S."/>
            <person name="Long H."/>
            <person name="Ramasamy R.K."/>
            <person name="Rodriguez J.C."/>
            <person name="Van S.L."/>
            <person name="Yuan L."/>
            <person name="Wang Z."/>
            <person name="Xia Z."/>
            <person name="Xiao L."/>
            <person name="Anderson O.D."/>
            <person name="Ouyang S."/>
            <person name="Liang Y."/>
            <person name="Zimin A.V."/>
            <person name="Pertea G."/>
            <person name="Qi P."/>
            <person name="Bennetzen J.L."/>
            <person name="Dai X."/>
            <person name="Dawson M.W."/>
            <person name="Muller H.G."/>
            <person name="Kugler K."/>
            <person name="Rivarola-Duarte L."/>
            <person name="Spannagl M."/>
            <person name="Mayer K.F.X."/>
            <person name="Lu F.H."/>
            <person name="Bevan M.W."/>
            <person name="Leroy P."/>
            <person name="Li P."/>
            <person name="You F.M."/>
            <person name="Sun Q."/>
            <person name="Liu Z."/>
            <person name="Lyons E."/>
            <person name="Wicker T."/>
            <person name="Salzberg S.L."/>
            <person name="Devos K.M."/>
            <person name="Dvorak J."/>
        </authorList>
    </citation>
    <scope>NUCLEOTIDE SEQUENCE [LARGE SCALE GENOMIC DNA]</scope>
    <source>
        <strain evidence="2">cv. AL8/78</strain>
    </source>
</reference>
<feature type="chain" id="PRO_5019388793" description="Secreted protein" evidence="1">
    <location>
        <begin position="17"/>
        <end position="82"/>
    </location>
</feature>
<reference evidence="3" key="2">
    <citation type="journal article" date="2017" name="Nat. Plants">
        <title>The Aegilops tauschii genome reveals multiple impacts of transposons.</title>
        <authorList>
            <person name="Zhao G."/>
            <person name="Zou C."/>
            <person name="Li K."/>
            <person name="Wang K."/>
            <person name="Li T."/>
            <person name="Gao L."/>
            <person name="Zhang X."/>
            <person name="Wang H."/>
            <person name="Yang Z."/>
            <person name="Liu X."/>
            <person name="Jiang W."/>
            <person name="Mao L."/>
            <person name="Kong X."/>
            <person name="Jiao Y."/>
            <person name="Jia J."/>
        </authorList>
    </citation>
    <scope>NUCLEOTIDE SEQUENCE [LARGE SCALE GENOMIC DNA]</scope>
    <source>
        <strain evidence="3">cv. AL8/78</strain>
    </source>
</reference>
<evidence type="ECO:0000313" key="2">
    <source>
        <dbReference type="EnsemblPlants" id="AET4Gv20290600.19"/>
    </source>
</evidence>
<accession>A0A453HT61</accession>
<evidence type="ECO:0000256" key="1">
    <source>
        <dbReference type="SAM" id="SignalP"/>
    </source>
</evidence>
<protein>
    <recommendedName>
        <fullName evidence="4">Secreted protein</fullName>
    </recommendedName>
</protein>
<evidence type="ECO:0000313" key="3">
    <source>
        <dbReference type="Proteomes" id="UP000015105"/>
    </source>
</evidence>
<keyword evidence="3" id="KW-1185">Reference proteome</keyword>
<evidence type="ECO:0008006" key="4">
    <source>
        <dbReference type="Google" id="ProtNLM"/>
    </source>
</evidence>
<dbReference type="Gramene" id="AET4Gv20290600.19">
    <property type="protein sequence ID" value="AET4Gv20290600.19"/>
    <property type="gene ID" value="AET4Gv20290600"/>
</dbReference>
<keyword evidence="1" id="KW-0732">Signal</keyword>
<sequence>VVSLLSFLYHLVPFLSFFVRAPSPPETPLLFRLLGLGNRRHCPPPAITAVVCRLPVAEGTKPCVQLGPPNNLFVAPPLRRNQ</sequence>
<reference evidence="2" key="5">
    <citation type="journal article" date="2021" name="G3 (Bethesda)">
        <title>Aegilops tauschii genome assembly Aet v5.0 features greater sequence contiguity and improved annotation.</title>
        <authorList>
            <person name="Wang L."/>
            <person name="Zhu T."/>
            <person name="Rodriguez J.C."/>
            <person name="Deal K.R."/>
            <person name="Dubcovsky J."/>
            <person name="McGuire P.E."/>
            <person name="Lux T."/>
            <person name="Spannagl M."/>
            <person name="Mayer K.F.X."/>
            <person name="Baldrich P."/>
            <person name="Meyers B.C."/>
            <person name="Huo N."/>
            <person name="Gu Y.Q."/>
            <person name="Zhou H."/>
            <person name="Devos K.M."/>
            <person name="Bennetzen J.L."/>
            <person name="Unver T."/>
            <person name="Budak H."/>
            <person name="Gulick P.J."/>
            <person name="Galiba G."/>
            <person name="Kalapos B."/>
            <person name="Nelson D.R."/>
            <person name="Li P."/>
            <person name="You F.M."/>
            <person name="Luo M.C."/>
            <person name="Dvorak J."/>
        </authorList>
    </citation>
    <scope>NUCLEOTIDE SEQUENCE [LARGE SCALE GENOMIC DNA]</scope>
    <source>
        <strain evidence="2">cv. AL8/78</strain>
    </source>
</reference>
<name>A0A453HT61_AEGTS</name>
<organism evidence="2 3">
    <name type="scientific">Aegilops tauschii subsp. strangulata</name>
    <name type="common">Goatgrass</name>
    <dbReference type="NCBI Taxonomy" id="200361"/>
    <lineage>
        <taxon>Eukaryota</taxon>
        <taxon>Viridiplantae</taxon>
        <taxon>Streptophyta</taxon>
        <taxon>Embryophyta</taxon>
        <taxon>Tracheophyta</taxon>
        <taxon>Spermatophyta</taxon>
        <taxon>Magnoliopsida</taxon>
        <taxon>Liliopsida</taxon>
        <taxon>Poales</taxon>
        <taxon>Poaceae</taxon>
        <taxon>BOP clade</taxon>
        <taxon>Pooideae</taxon>
        <taxon>Triticodae</taxon>
        <taxon>Triticeae</taxon>
        <taxon>Triticinae</taxon>
        <taxon>Aegilops</taxon>
    </lineage>
</organism>
<dbReference type="AlphaFoldDB" id="A0A453HT61"/>
<feature type="signal peptide" evidence="1">
    <location>
        <begin position="1"/>
        <end position="16"/>
    </location>
</feature>